<evidence type="ECO:0000313" key="2">
    <source>
        <dbReference type="EMBL" id="WVZ74520.1"/>
    </source>
</evidence>
<sequence>SPAADMAELFHMVQTYLWKSSVEVSQNRVLLLEERSIQSSFANHRQFIIIVVWMASTVTLMSLWSPGCRAHLGCIAMDL</sequence>
<reference evidence="2 3" key="1">
    <citation type="submission" date="2024-02" db="EMBL/GenBank/DDBJ databases">
        <title>High-quality chromosome-scale genome assembly of Pensacola bahiagrass (Paspalum notatum Flugge var. saurae).</title>
        <authorList>
            <person name="Vega J.M."/>
            <person name="Podio M."/>
            <person name="Orjuela J."/>
            <person name="Siena L.A."/>
            <person name="Pessino S.C."/>
            <person name="Combes M.C."/>
            <person name="Mariac C."/>
            <person name="Albertini E."/>
            <person name="Pupilli F."/>
            <person name="Ortiz J.P.A."/>
            <person name="Leblanc O."/>
        </authorList>
    </citation>
    <scope>NUCLEOTIDE SEQUENCE [LARGE SCALE GENOMIC DNA]</scope>
    <source>
        <strain evidence="2">R1</strain>
        <tissue evidence="2">Leaf</tissue>
    </source>
</reference>
<keyword evidence="1" id="KW-1133">Transmembrane helix</keyword>
<feature type="transmembrane region" description="Helical" evidence="1">
    <location>
        <begin position="47"/>
        <end position="64"/>
    </location>
</feature>
<proteinExistence type="predicted"/>
<dbReference type="Proteomes" id="UP001341281">
    <property type="component" value="Chromosome 05"/>
</dbReference>
<keyword evidence="1" id="KW-0812">Transmembrane</keyword>
<keyword evidence="1" id="KW-0472">Membrane</keyword>
<accession>A0AAQ3TJ14</accession>
<evidence type="ECO:0000256" key="1">
    <source>
        <dbReference type="SAM" id="Phobius"/>
    </source>
</evidence>
<dbReference type="AlphaFoldDB" id="A0AAQ3TJ14"/>
<feature type="non-terminal residue" evidence="2">
    <location>
        <position position="1"/>
    </location>
</feature>
<protein>
    <submittedName>
        <fullName evidence="2">Uncharacterized protein</fullName>
    </submittedName>
</protein>
<name>A0AAQ3TJ14_PASNO</name>
<dbReference type="EMBL" id="CP144749">
    <property type="protein sequence ID" value="WVZ74520.1"/>
    <property type="molecule type" value="Genomic_DNA"/>
</dbReference>
<keyword evidence="3" id="KW-1185">Reference proteome</keyword>
<organism evidence="2 3">
    <name type="scientific">Paspalum notatum var. saurae</name>
    <dbReference type="NCBI Taxonomy" id="547442"/>
    <lineage>
        <taxon>Eukaryota</taxon>
        <taxon>Viridiplantae</taxon>
        <taxon>Streptophyta</taxon>
        <taxon>Embryophyta</taxon>
        <taxon>Tracheophyta</taxon>
        <taxon>Spermatophyta</taxon>
        <taxon>Magnoliopsida</taxon>
        <taxon>Liliopsida</taxon>
        <taxon>Poales</taxon>
        <taxon>Poaceae</taxon>
        <taxon>PACMAD clade</taxon>
        <taxon>Panicoideae</taxon>
        <taxon>Andropogonodae</taxon>
        <taxon>Paspaleae</taxon>
        <taxon>Paspalinae</taxon>
        <taxon>Paspalum</taxon>
    </lineage>
</organism>
<gene>
    <name evidence="2" type="ORF">U9M48_022691</name>
</gene>
<evidence type="ECO:0000313" key="3">
    <source>
        <dbReference type="Proteomes" id="UP001341281"/>
    </source>
</evidence>